<protein>
    <submittedName>
        <fullName evidence="3">AraC family transcriptional regulator</fullName>
    </submittedName>
</protein>
<keyword evidence="1" id="KW-0238">DNA-binding</keyword>
<evidence type="ECO:0000313" key="4">
    <source>
        <dbReference type="Proteomes" id="UP000267164"/>
    </source>
</evidence>
<evidence type="ECO:0000256" key="1">
    <source>
        <dbReference type="ARBA" id="ARBA00023125"/>
    </source>
</evidence>
<reference evidence="3 4" key="1">
    <citation type="submission" date="2018-09" db="EMBL/GenBank/DDBJ databases">
        <title>Nocardia yunnanensis sp. nov., an actinomycete isolated from a soil sample.</title>
        <authorList>
            <person name="Zhang J."/>
        </authorList>
    </citation>
    <scope>NUCLEOTIDE SEQUENCE [LARGE SCALE GENOMIC DNA]</scope>
    <source>
        <strain evidence="3 4">CFHS0054</strain>
    </source>
</reference>
<keyword evidence="4" id="KW-1185">Reference proteome</keyword>
<dbReference type="GO" id="GO:0005829">
    <property type="term" value="C:cytosol"/>
    <property type="evidence" value="ECO:0007669"/>
    <property type="project" value="TreeGrafter"/>
</dbReference>
<proteinExistence type="predicted"/>
<evidence type="ECO:0000259" key="2">
    <source>
        <dbReference type="Pfam" id="PF12625"/>
    </source>
</evidence>
<organism evidence="3 4">
    <name type="scientific">Nocardia yunnanensis</name>
    <dbReference type="NCBI Taxonomy" id="2382165"/>
    <lineage>
        <taxon>Bacteria</taxon>
        <taxon>Bacillati</taxon>
        <taxon>Actinomycetota</taxon>
        <taxon>Actinomycetes</taxon>
        <taxon>Mycobacteriales</taxon>
        <taxon>Nocardiaceae</taxon>
        <taxon>Nocardia</taxon>
    </lineage>
</organism>
<evidence type="ECO:0000313" key="3">
    <source>
        <dbReference type="EMBL" id="AYF78099.1"/>
    </source>
</evidence>
<dbReference type="PANTHER" id="PTHR47894:SF1">
    <property type="entry name" value="HTH-TYPE TRANSCRIPTIONAL REGULATOR VQSM"/>
    <property type="match status" value="1"/>
</dbReference>
<name>A0A386ZN31_9NOCA</name>
<feature type="domain" description="HTH-type transcriptional regulator AraC-type N-terminal" evidence="2">
    <location>
        <begin position="21"/>
        <end position="205"/>
    </location>
</feature>
<dbReference type="GO" id="GO:0000976">
    <property type="term" value="F:transcription cis-regulatory region binding"/>
    <property type="evidence" value="ECO:0007669"/>
    <property type="project" value="TreeGrafter"/>
</dbReference>
<dbReference type="GO" id="GO:0003700">
    <property type="term" value="F:DNA-binding transcription factor activity"/>
    <property type="evidence" value="ECO:0007669"/>
    <property type="project" value="TreeGrafter"/>
</dbReference>
<gene>
    <name evidence="3" type="ORF">D7D52_34560</name>
</gene>
<dbReference type="Proteomes" id="UP000267164">
    <property type="component" value="Chromosome"/>
</dbReference>
<dbReference type="RefSeq" id="WP_120743182.1">
    <property type="nucleotide sequence ID" value="NZ_CP032568.1"/>
</dbReference>
<dbReference type="AlphaFoldDB" id="A0A386ZN31"/>
<dbReference type="InterPro" id="IPR032687">
    <property type="entry name" value="AraC-type_N"/>
</dbReference>
<accession>A0A386ZN31</accession>
<dbReference type="PANTHER" id="PTHR47894">
    <property type="entry name" value="HTH-TYPE TRANSCRIPTIONAL REGULATOR GADX"/>
    <property type="match status" value="1"/>
</dbReference>
<sequence length="304" mass="33739">MHTSDTVSLPRFVLRHAAGAGIDPHRLARQAGLSGWQAAEGSTRVASDIYPRLWELLTHESGDPDATFRVLEEYRLGEFGLFDYLISTADTLWEGLTVIGPYIGAVSTNFRFDASARTETECTFDLHMINAVGEGRELSVRSGLGLVVSRVRQLAGSAVDPVRLSFQQRAPRRHDAFREFFGTADLEFGAAANSVTYRTADLARPQVTADPMLAQVLRRHAATLPPPPPHATEWPDRVAAVLAEVLDDSDPLLDEVARRLYTSPRTLQRRLAESGTTWRLEVDRARKRHLECVEYPPLLQGEAV</sequence>
<dbReference type="EMBL" id="CP032568">
    <property type="protein sequence ID" value="AYF78099.1"/>
    <property type="molecule type" value="Genomic_DNA"/>
</dbReference>
<dbReference type="OrthoDB" id="5241536at2"/>
<dbReference type="Pfam" id="PF12625">
    <property type="entry name" value="Arabinose_bd"/>
    <property type="match status" value="1"/>
</dbReference>
<dbReference type="KEGG" id="nyu:D7D52_34560"/>